<reference evidence="1 2" key="1">
    <citation type="journal article" date="2013" name="Nature">
        <title>Abundant SAR11 viruses in the ocean.</title>
        <authorList>
            <person name="Zhao Y."/>
            <person name="Temperton B."/>
            <person name="Thrash J.C."/>
            <person name="Schwalbach M.S."/>
            <person name="Vergin K.L."/>
            <person name="Landry Z.C."/>
            <person name="Ellisman M."/>
            <person name="Deerinck T."/>
            <person name="Sullivan M.B."/>
            <person name="Giovannoni S.J."/>
        </authorList>
    </citation>
    <scope>NUCLEOTIDE SEQUENCE [LARGE SCALE GENOMIC DNA]</scope>
</reference>
<sequence>MIIYGYTPKTWKDKAVIYWGNTNKKLFTLFVIWSVILWAM</sequence>
<protein>
    <submittedName>
        <fullName evidence="1">Uncharacterized protein</fullName>
    </submittedName>
</protein>
<dbReference type="RefSeq" id="YP_007517858.1">
    <property type="nucleotide sequence ID" value="NC_020483.1"/>
</dbReference>
<organism evidence="1 2">
    <name type="scientific">Pelagibacter phage HTVC019P</name>
    <dbReference type="NCBI Taxonomy" id="1283079"/>
    <lineage>
        <taxon>Viruses</taxon>
        <taxon>Duplodnaviria</taxon>
        <taxon>Heunggongvirae</taxon>
        <taxon>Uroviricota</taxon>
        <taxon>Caudoviricetes</taxon>
        <taxon>Autographivirales</taxon>
        <taxon>Pelagivirus</taxon>
        <taxon>Pelagivirus HTVC019P</taxon>
    </lineage>
</organism>
<dbReference type="KEGG" id="vg:14697581"/>
<evidence type="ECO:0000313" key="2">
    <source>
        <dbReference type="Proteomes" id="UP000011295"/>
    </source>
</evidence>
<accession>M1HMC8</accession>
<dbReference type="Proteomes" id="UP000011295">
    <property type="component" value="Segment"/>
</dbReference>
<keyword evidence="2" id="KW-1185">Reference proteome</keyword>
<evidence type="ECO:0000313" key="1">
    <source>
        <dbReference type="EMBL" id="AGE60628.1"/>
    </source>
</evidence>
<proteinExistence type="predicted"/>
<name>M1HMC8_9CAUD</name>
<dbReference type="EMBL" id="KC465901">
    <property type="protein sequence ID" value="AGE60628.1"/>
    <property type="molecule type" value="Genomic_DNA"/>
</dbReference>
<dbReference type="GeneID" id="14697581"/>